<evidence type="ECO:0000256" key="3">
    <source>
        <dbReference type="ARBA" id="ARBA00007353"/>
    </source>
</evidence>
<dbReference type="SUPFAM" id="SSF64438">
    <property type="entry name" value="CNF1/YfiH-like putative cysteine hydrolases"/>
    <property type="match status" value="1"/>
</dbReference>
<comment type="catalytic activity">
    <reaction evidence="1">
        <text>inosine + phosphate = alpha-D-ribose 1-phosphate + hypoxanthine</text>
        <dbReference type="Rhea" id="RHEA:27646"/>
        <dbReference type="ChEBI" id="CHEBI:17368"/>
        <dbReference type="ChEBI" id="CHEBI:17596"/>
        <dbReference type="ChEBI" id="CHEBI:43474"/>
        <dbReference type="ChEBI" id="CHEBI:57720"/>
        <dbReference type="EC" id="2.4.2.1"/>
    </reaction>
    <physiologicalReaction direction="left-to-right" evidence="1">
        <dbReference type="Rhea" id="RHEA:27647"/>
    </physiologicalReaction>
</comment>
<dbReference type="GO" id="GO:0005507">
    <property type="term" value="F:copper ion binding"/>
    <property type="evidence" value="ECO:0007669"/>
    <property type="project" value="TreeGrafter"/>
</dbReference>
<dbReference type="GO" id="GO:0016787">
    <property type="term" value="F:hydrolase activity"/>
    <property type="evidence" value="ECO:0007669"/>
    <property type="project" value="UniProtKB-KW"/>
</dbReference>
<dbReference type="Proteomes" id="UP000286268">
    <property type="component" value="Chromosome"/>
</dbReference>
<keyword evidence="5" id="KW-0479">Metal-binding</keyword>
<dbReference type="CDD" id="cd16833">
    <property type="entry name" value="YfiH"/>
    <property type="match status" value="1"/>
</dbReference>
<proteinExistence type="inferred from homology"/>
<keyword evidence="7" id="KW-0862">Zinc</keyword>
<dbReference type="InterPro" id="IPR003730">
    <property type="entry name" value="Cu_polyphenol_OxRdtase"/>
</dbReference>
<comment type="function">
    <text evidence="2">Purine nucleoside enzyme that catalyzes the phosphorolysis of adenosine and inosine nucleosides, yielding D-ribose 1-phosphate and the respective free bases, adenine and hypoxanthine. Also catalyzes the phosphorolysis of S-methyl-5'-thioadenosine into adenine and S-methyl-5-thio-alpha-D-ribose 1-phosphate. Also has adenosine deaminase activity.</text>
</comment>
<comment type="catalytic activity">
    <reaction evidence="10">
        <text>S-methyl-5'-thioadenosine + phosphate = 5-(methylsulfanyl)-alpha-D-ribose 1-phosphate + adenine</text>
        <dbReference type="Rhea" id="RHEA:11852"/>
        <dbReference type="ChEBI" id="CHEBI:16708"/>
        <dbReference type="ChEBI" id="CHEBI:17509"/>
        <dbReference type="ChEBI" id="CHEBI:43474"/>
        <dbReference type="ChEBI" id="CHEBI:58533"/>
        <dbReference type="EC" id="2.4.2.28"/>
    </reaction>
    <physiologicalReaction direction="left-to-right" evidence="10">
        <dbReference type="Rhea" id="RHEA:11853"/>
    </physiologicalReaction>
</comment>
<evidence type="ECO:0000256" key="11">
    <source>
        <dbReference type="RuleBase" id="RU361274"/>
    </source>
</evidence>
<evidence type="ECO:0000256" key="6">
    <source>
        <dbReference type="ARBA" id="ARBA00022801"/>
    </source>
</evidence>
<evidence type="ECO:0000256" key="2">
    <source>
        <dbReference type="ARBA" id="ARBA00003215"/>
    </source>
</evidence>
<reference evidence="12 13" key="1">
    <citation type="submission" date="2018-01" db="EMBL/GenBank/DDBJ databases">
        <title>Genome Sequencing and Assembly of Anaerobacter polyendosporus strain CT4.</title>
        <authorList>
            <person name="Tachaapaikoon C."/>
            <person name="Sutheeworapong S."/>
            <person name="Jenjaroenpun P."/>
            <person name="Wongsurawat T."/>
            <person name="Nookeaw I."/>
            <person name="Cheawchanlertfa P."/>
            <person name="Kosugi A."/>
            <person name="Cheevadhanarak S."/>
            <person name="Ratanakhanokchai K."/>
        </authorList>
    </citation>
    <scope>NUCLEOTIDE SEQUENCE [LARGE SCALE GENOMIC DNA]</scope>
    <source>
        <strain evidence="12 13">CT4</strain>
    </source>
</reference>
<dbReference type="KEGG" id="cmah:C1I91_20020"/>
<dbReference type="PANTHER" id="PTHR30616:SF2">
    <property type="entry name" value="PURINE NUCLEOSIDE PHOSPHORYLASE LACC1"/>
    <property type="match status" value="1"/>
</dbReference>
<keyword evidence="4" id="KW-0808">Transferase</keyword>
<evidence type="ECO:0000256" key="7">
    <source>
        <dbReference type="ARBA" id="ARBA00022833"/>
    </source>
</evidence>
<comment type="catalytic activity">
    <reaction evidence="8">
        <text>adenosine + H2O + H(+) = inosine + NH4(+)</text>
        <dbReference type="Rhea" id="RHEA:24408"/>
        <dbReference type="ChEBI" id="CHEBI:15377"/>
        <dbReference type="ChEBI" id="CHEBI:15378"/>
        <dbReference type="ChEBI" id="CHEBI:16335"/>
        <dbReference type="ChEBI" id="CHEBI:17596"/>
        <dbReference type="ChEBI" id="CHEBI:28938"/>
        <dbReference type="EC" id="3.5.4.4"/>
    </reaction>
    <physiologicalReaction direction="left-to-right" evidence="8">
        <dbReference type="Rhea" id="RHEA:24409"/>
    </physiologicalReaction>
</comment>
<dbReference type="AlphaFoldDB" id="A0A3R5UAL9"/>
<name>A0A3R5UAL9_9CLOT</name>
<dbReference type="PANTHER" id="PTHR30616">
    <property type="entry name" value="UNCHARACTERIZED PROTEIN YFIH"/>
    <property type="match status" value="1"/>
</dbReference>
<dbReference type="Pfam" id="PF02578">
    <property type="entry name" value="Cu-oxidase_4"/>
    <property type="match status" value="1"/>
</dbReference>
<dbReference type="EMBL" id="CP025746">
    <property type="protein sequence ID" value="QAA33727.1"/>
    <property type="molecule type" value="Genomic_DNA"/>
</dbReference>
<evidence type="ECO:0000256" key="10">
    <source>
        <dbReference type="ARBA" id="ARBA00049893"/>
    </source>
</evidence>
<evidence type="ECO:0000256" key="4">
    <source>
        <dbReference type="ARBA" id="ARBA00022679"/>
    </source>
</evidence>
<evidence type="ECO:0000256" key="1">
    <source>
        <dbReference type="ARBA" id="ARBA00000553"/>
    </source>
</evidence>
<dbReference type="RefSeq" id="WP_128214453.1">
    <property type="nucleotide sequence ID" value="NZ_CP025746.1"/>
</dbReference>
<dbReference type="InterPro" id="IPR011324">
    <property type="entry name" value="Cytotoxic_necrot_fac-like_cat"/>
</dbReference>
<organism evidence="12 13">
    <name type="scientific">Clostridium manihotivorum</name>
    <dbReference type="NCBI Taxonomy" id="2320868"/>
    <lineage>
        <taxon>Bacteria</taxon>
        <taxon>Bacillati</taxon>
        <taxon>Bacillota</taxon>
        <taxon>Clostridia</taxon>
        <taxon>Eubacteriales</taxon>
        <taxon>Clostridiaceae</taxon>
        <taxon>Clostridium</taxon>
    </lineage>
</organism>
<dbReference type="NCBIfam" id="TIGR00726">
    <property type="entry name" value="peptidoglycan editing factor PgeF"/>
    <property type="match status" value="1"/>
</dbReference>
<accession>A0A3R5UAL9</accession>
<evidence type="ECO:0000313" key="13">
    <source>
        <dbReference type="Proteomes" id="UP000286268"/>
    </source>
</evidence>
<dbReference type="OrthoDB" id="4279at2"/>
<sequence>MNRVMLNNLEVMIHEDSFIKMGVTTALNKTNFKFDTEEGKSNLKLLKESLGVNRISYLKQIHSDKIIVADNSNELSGLIEGDALITSCGDTLIGVFTADCVPVLIYDINMKVIAAVHSGWKGTYNSIVMKTVETMINDFQCTANSIKVFIGPHIKQCCYEVSEELIDKFKAEKLYSDKNINSGRYLSLEKCIEAQLINIGVDKANILRSDLCTLCEEKVNLHSYRKDGEHSGRMFTYIYFK</sequence>
<evidence type="ECO:0000256" key="5">
    <source>
        <dbReference type="ARBA" id="ARBA00022723"/>
    </source>
</evidence>
<dbReference type="InterPro" id="IPR038371">
    <property type="entry name" value="Cu_polyphenol_OxRdtase_sf"/>
</dbReference>
<keyword evidence="13" id="KW-1185">Reference proteome</keyword>
<dbReference type="Gene3D" id="3.60.140.10">
    <property type="entry name" value="CNF1/YfiH-like putative cysteine hydrolases"/>
    <property type="match status" value="1"/>
</dbReference>
<keyword evidence="6" id="KW-0378">Hydrolase</keyword>
<evidence type="ECO:0000256" key="8">
    <source>
        <dbReference type="ARBA" id="ARBA00047989"/>
    </source>
</evidence>
<dbReference type="GO" id="GO:0017061">
    <property type="term" value="F:S-methyl-5-thioadenosine phosphorylase activity"/>
    <property type="evidence" value="ECO:0007669"/>
    <property type="project" value="UniProtKB-EC"/>
</dbReference>
<gene>
    <name evidence="12" type="ORF">C1I91_20020</name>
</gene>
<evidence type="ECO:0000313" key="12">
    <source>
        <dbReference type="EMBL" id="QAA33727.1"/>
    </source>
</evidence>
<comment type="catalytic activity">
    <reaction evidence="9">
        <text>adenosine + phosphate = alpha-D-ribose 1-phosphate + adenine</text>
        <dbReference type="Rhea" id="RHEA:27642"/>
        <dbReference type="ChEBI" id="CHEBI:16335"/>
        <dbReference type="ChEBI" id="CHEBI:16708"/>
        <dbReference type="ChEBI" id="CHEBI:43474"/>
        <dbReference type="ChEBI" id="CHEBI:57720"/>
        <dbReference type="EC" id="2.4.2.1"/>
    </reaction>
    <physiologicalReaction direction="left-to-right" evidence="9">
        <dbReference type="Rhea" id="RHEA:27643"/>
    </physiologicalReaction>
</comment>
<protein>
    <recommendedName>
        <fullName evidence="11">Purine nucleoside phosphorylase</fullName>
    </recommendedName>
</protein>
<evidence type="ECO:0000256" key="9">
    <source>
        <dbReference type="ARBA" id="ARBA00048968"/>
    </source>
</evidence>
<comment type="similarity">
    <text evidence="3 11">Belongs to the purine nucleoside phosphorylase YfiH/LACC1 family.</text>
</comment>